<keyword evidence="1" id="KW-0732">Signal</keyword>
<evidence type="ECO:0000259" key="2">
    <source>
        <dbReference type="PROSITE" id="PS51468"/>
    </source>
</evidence>
<dbReference type="AlphaFoldDB" id="A0A7V0XFX5"/>
<gene>
    <name evidence="3" type="ORF">ENN51_07460</name>
</gene>
<dbReference type="PANTHER" id="PTHR45737:SF6">
    <property type="entry name" value="VON WILLEBRAND FACTOR A DOMAIN-CONTAINING PROTEIN 5A"/>
    <property type="match status" value="1"/>
</dbReference>
<comment type="caution">
    <text evidence="3">The sequence shown here is derived from an EMBL/GenBank/DDBJ whole genome shotgun (WGS) entry which is preliminary data.</text>
</comment>
<feature type="signal peptide" evidence="1">
    <location>
        <begin position="1"/>
        <end position="19"/>
    </location>
</feature>
<organism evidence="3">
    <name type="scientific">candidate division WOR-3 bacterium</name>
    <dbReference type="NCBI Taxonomy" id="2052148"/>
    <lineage>
        <taxon>Bacteria</taxon>
        <taxon>Bacteria division WOR-3</taxon>
    </lineage>
</organism>
<evidence type="ECO:0000256" key="1">
    <source>
        <dbReference type="SAM" id="SignalP"/>
    </source>
</evidence>
<dbReference type="PROSITE" id="PS51468">
    <property type="entry name" value="VIT"/>
    <property type="match status" value="1"/>
</dbReference>
<sequence length="306" mass="33582">MSKSLVLAVVLALALPASARGPQPDGDRTLSPYFLVSGEDAAAGKLPLLSTEAEVSIAGVIADVRVTQRYHNAGKRPIEAVYIFPASTRAAVYGMKMTIGERVIVAEVQKRGQARENYEQALREGRSASLLERQRPNVFQMNVGNILPGDTILVELSYTELLVPTDGVYEFVYPTVVGPRYSEKPAQGAPDGDRWVENPYLREGEPAPYRFDIGVRLAAGLAIAEMTCPSHQTSIKYDGPATATCRLDPTARNGDNRDFILRYRLAGSKVESGLLLFPGEKENFFLAMVQPPRRVAREDIPGREYI</sequence>
<dbReference type="PANTHER" id="PTHR45737">
    <property type="entry name" value="VON WILLEBRAND FACTOR A DOMAIN-CONTAINING PROTEIN 5A"/>
    <property type="match status" value="1"/>
</dbReference>
<evidence type="ECO:0000313" key="3">
    <source>
        <dbReference type="EMBL" id="HDR00101.1"/>
    </source>
</evidence>
<feature type="chain" id="PRO_5030685136" evidence="1">
    <location>
        <begin position="20"/>
        <end position="306"/>
    </location>
</feature>
<dbReference type="Proteomes" id="UP000885672">
    <property type="component" value="Unassembled WGS sequence"/>
</dbReference>
<dbReference type="EMBL" id="DSBX01000276">
    <property type="protein sequence ID" value="HDR00101.1"/>
    <property type="molecule type" value="Genomic_DNA"/>
</dbReference>
<dbReference type="InterPro" id="IPR013694">
    <property type="entry name" value="VIT"/>
</dbReference>
<accession>A0A7V0XFX5</accession>
<name>A0A7V0XFX5_UNCW3</name>
<reference evidence="3" key="1">
    <citation type="journal article" date="2020" name="mSystems">
        <title>Genome- and Community-Level Interaction Insights into Carbon Utilization and Element Cycling Functions of Hydrothermarchaeota in Hydrothermal Sediment.</title>
        <authorList>
            <person name="Zhou Z."/>
            <person name="Liu Y."/>
            <person name="Xu W."/>
            <person name="Pan J."/>
            <person name="Luo Z.H."/>
            <person name="Li M."/>
        </authorList>
    </citation>
    <scope>NUCLEOTIDE SEQUENCE [LARGE SCALE GENOMIC DNA]</scope>
    <source>
        <strain evidence="3">SpSt-1182</strain>
    </source>
</reference>
<protein>
    <submittedName>
        <fullName evidence="3">Trypsin</fullName>
    </submittedName>
</protein>
<dbReference type="Pfam" id="PF08487">
    <property type="entry name" value="VIT"/>
    <property type="match status" value="1"/>
</dbReference>
<feature type="non-terminal residue" evidence="3">
    <location>
        <position position="306"/>
    </location>
</feature>
<proteinExistence type="predicted"/>
<feature type="domain" description="VIT" evidence="2">
    <location>
        <begin position="32"/>
        <end position="160"/>
    </location>
</feature>
<dbReference type="SMART" id="SM00609">
    <property type="entry name" value="VIT"/>
    <property type="match status" value="1"/>
</dbReference>